<dbReference type="Gene3D" id="1.25.40.10">
    <property type="entry name" value="Tetratricopeptide repeat domain"/>
    <property type="match status" value="1"/>
</dbReference>
<dbReference type="PANTHER" id="PTHR11246:SF1">
    <property type="entry name" value="PRE-MRNA-PROCESSING FACTOR 6"/>
    <property type="match status" value="1"/>
</dbReference>
<protein>
    <submittedName>
        <fullName evidence="3">PRPF6</fullName>
    </submittedName>
</protein>
<feature type="chain" id="PRO_5046761844" evidence="2">
    <location>
        <begin position="24"/>
        <end position="207"/>
    </location>
</feature>
<sequence>MHKRCPTSIPLWLLLSRLEETSGLVTRARSVLEKARHRNPANPELWLAAVRLERRANQEAMAHILMAKAMQECPNSGILWAEAIFMESRQQRKAKTVDALKHCEHDAHVLLAISNTMWCDRKIDKAREWFGRTIKIDSDLGDAWAYYYKFELFNGTEEMQQEVRKKCVNAEPKYGENWCSVSKDIANWRKKTEEILIMVANKLPIPT</sequence>
<keyword evidence="4" id="KW-1185">Reference proteome</keyword>
<dbReference type="EMBL" id="CP092863">
    <property type="protein sequence ID" value="UYV61445.1"/>
    <property type="molecule type" value="Genomic_DNA"/>
</dbReference>
<feature type="signal peptide" evidence="2">
    <location>
        <begin position="1"/>
        <end position="23"/>
    </location>
</feature>
<evidence type="ECO:0000256" key="1">
    <source>
        <dbReference type="ARBA" id="ARBA00022737"/>
    </source>
</evidence>
<dbReference type="SUPFAM" id="SSF48452">
    <property type="entry name" value="TPR-like"/>
    <property type="match status" value="1"/>
</dbReference>
<dbReference type="Proteomes" id="UP001235939">
    <property type="component" value="Chromosome 01"/>
</dbReference>
<organism evidence="3 4">
    <name type="scientific">Cordylochernes scorpioides</name>
    <dbReference type="NCBI Taxonomy" id="51811"/>
    <lineage>
        <taxon>Eukaryota</taxon>
        <taxon>Metazoa</taxon>
        <taxon>Ecdysozoa</taxon>
        <taxon>Arthropoda</taxon>
        <taxon>Chelicerata</taxon>
        <taxon>Arachnida</taxon>
        <taxon>Pseudoscorpiones</taxon>
        <taxon>Cheliferoidea</taxon>
        <taxon>Chernetidae</taxon>
        <taxon>Cordylochernes</taxon>
    </lineage>
</organism>
<dbReference type="PANTHER" id="PTHR11246">
    <property type="entry name" value="PRE-MRNA SPLICING FACTOR"/>
    <property type="match status" value="1"/>
</dbReference>
<evidence type="ECO:0000313" key="3">
    <source>
        <dbReference type="EMBL" id="UYV61445.1"/>
    </source>
</evidence>
<gene>
    <name evidence="3" type="ORF">LAZ67_1004883</name>
</gene>
<name>A0ABY6K0T7_9ARAC</name>
<dbReference type="InterPro" id="IPR011990">
    <property type="entry name" value="TPR-like_helical_dom_sf"/>
</dbReference>
<dbReference type="InterPro" id="IPR003107">
    <property type="entry name" value="HAT"/>
</dbReference>
<dbReference type="Pfam" id="PF13428">
    <property type="entry name" value="TPR_14"/>
    <property type="match status" value="1"/>
</dbReference>
<dbReference type="SMART" id="SM00386">
    <property type="entry name" value="HAT"/>
    <property type="match status" value="3"/>
</dbReference>
<keyword evidence="1" id="KW-0677">Repeat</keyword>
<keyword evidence="2" id="KW-0732">Signal</keyword>
<reference evidence="3 4" key="1">
    <citation type="submission" date="2022-01" db="EMBL/GenBank/DDBJ databases">
        <title>A chromosomal length assembly of Cordylochernes scorpioides.</title>
        <authorList>
            <person name="Zeh D."/>
            <person name="Zeh J."/>
        </authorList>
    </citation>
    <scope>NUCLEOTIDE SEQUENCE [LARGE SCALE GENOMIC DNA]</scope>
    <source>
        <strain evidence="3">IN4F17</strain>
        <tissue evidence="3">Whole Body</tissue>
    </source>
</reference>
<accession>A0ABY6K0T7</accession>
<proteinExistence type="predicted"/>
<dbReference type="InterPro" id="IPR045075">
    <property type="entry name" value="Syf1-like"/>
</dbReference>
<evidence type="ECO:0000313" key="4">
    <source>
        <dbReference type="Proteomes" id="UP001235939"/>
    </source>
</evidence>
<evidence type="ECO:0000256" key="2">
    <source>
        <dbReference type="SAM" id="SignalP"/>
    </source>
</evidence>